<evidence type="ECO:0000313" key="2">
    <source>
        <dbReference type="EMBL" id="KIO23548.1"/>
    </source>
</evidence>
<dbReference type="Proteomes" id="UP000054248">
    <property type="component" value="Unassembled WGS sequence"/>
</dbReference>
<organism evidence="2 3">
    <name type="scientific">Tulasnella calospora MUT 4182</name>
    <dbReference type="NCBI Taxonomy" id="1051891"/>
    <lineage>
        <taxon>Eukaryota</taxon>
        <taxon>Fungi</taxon>
        <taxon>Dikarya</taxon>
        <taxon>Basidiomycota</taxon>
        <taxon>Agaricomycotina</taxon>
        <taxon>Agaricomycetes</taxon>
        <taxon>Cantharellales</taxon>
        <taxon>Tulasnellaceae</taxon>
        <taxon>Tulasnella</taxon>
    </lineage>
</organism>
<evidence type="ECO:0000313" key="3">
    <source>
        <dbReference type="Proteomes" id="UP000054248"/>
    </source>
</evidence>
<keyword evidence="3" id="KW-1185">Reference proteome</keyword>
<dbReference type="AlphaFoldDB" id="A0A0C3KQ89"/>
<feature type="compositionally biased region" description="Low complexity" evidence="1">
    <location>
        <begin position="256"/>
        <end position="288"/>
    </location>
</feature>
<dbReference type="HOGENOM" id="CLU_734021_0_0_1"/>
<protein>
    <submittedName>
        <fullName evidence="2">Uncharacterized protein</fullName>
    </submittedName>
</protein>
<dbReference type="EMBL" id="KN823082">
    <property type="protein sequence ID" value="KIO23548.1"/>
    <property type="molecule type" value="Genomic_DNA"/>
</dbReference>
<feature type="compositionally biased region" description="Polar residues" evidence="1">
    <location>
        <begin position="243"/>
        <end position="252"/>
    </location>
</feature>
<reference evidence="2 3" key="1">
    <citation type="submission" date="2014-04" db="EMBL/GenBank/DDBJ databases">
        <authorList>
            <consortium name="DOE Joint Genome Institute"/>
            <person name="Kuo A."/>
            <person name="Girlanda M."/>
            <person name="Perotto S."/>
            <person name="Kohler A."/>
            <person name="Nagy L.G."/>
            <person name="Floudas D."/>
            <person name="Copeland A."/>
            <person name="Barry K.W."/>
            <person name="Cichocki N."/>
            <person name="Veneault-Fourrey C."/>
            <person name="LaButti K."/>
            <person name="Lindquist E.A."/>
            <person name="Lipzen A."/>
            <person name="Lundell T."/>
            <person name="Morin E."/>
            <person name="Murat C."/>
            <person name="Sun H."/>
            <person name="Tunlid A."/>
            <person name="Henrissat B."/>
            <person name="Grigoriev I.V."/>
            <person name="Hibbett D.S."/>
            <person name="Martin F."/>
            <person name="Nordberg H.P."/>
            <person name="Cantor M.N."/>
            <person name="Hua S.X."/>
        </authorList>
    </citation>
    <scope>NUCLEOTIDE SEQUENCE [LARGE SCALE GENOMIC DNA]</scope>
    <source>
        <strain evidence="2 3">MUT 4182</strain>
    </source>
</reference>
<reference evidence="3" key="2">
    <citation type="submission" date="2015-01" db="EMBL/GenBank/DDBJ databases">
        <title>Evolutionary Origins and Diversification of the Mycorrhizal Mutualists.</title>
        <authorList>
            <consortium name="DOE Joint Genome Institute"/>
            <consortium name="Mycorrhizal Genomics Consortium"/>
            <person name="Kohler A."/>
            <person name="Kuo A."/>
            <person name="Nagy L.G."/>
            <person name="Floudas D."/>
            <person name="Copeland A."/>
            <person name="Barry K.W."/>
            <person name="Cichocki N."/>
            <person name="Veneault-Fourrey C."/>
            <person name="LaButti K."/>
            <person name="Lindquist E.A."/>
            <person name="Lipzen A."/>
            <person name="Lundell T."/>
            <person name="Morin E."/>
            <person name="Murat C."/>
            <person name="Riley R."/>
            <person name="Ohm R."/>
            <person name="Sun H."/>
            <person name="Tunlid A."/>
            <person name="Henrissat B."/>
            <person name="Grigoriev I.V."/>
            <person name="Hibbett D.S."/>
            <person name="Martin F."/>
        </authorList>
    </citation>
    <scope>NUCLEOTIDE SEQUENCE [LARGE SCALE GENOMIC DNA]</scope>
    <source>
        <strain evidence="3">MUT 4182</strain>
    </source>
</reference>
<feature type="region of interest" description="Disordered" evidence="1">
    <location>
        <begin position="243"/>
        <end position="295"/>
    </location>
</feature>
<feature type="region of interest" description="Disordered" evidence="1">
    <location>
        <begin position="13"/>
        <end position="49"/>
    </location>
</feature>
<evidence type="ECO:0000256" key="1">
    <source>
        <dbReference type="SAM" id="MobiDB-lite"/>
    </source>
</evidence>
<sequence length="377" mass="40796">MVSHNHQDEYDFWAGDFPSDAPPNANDDLHPSSTFNAPPAYPHARPTFIDGLGSQHLRDLSGAGTPSSFLDDYELHFGAHPPMPQPPSPAPLAFDDIIDIFALVPSEATGPTLIPGSAAPAPHQATPIQAPRPAPLQIAAFPQVSHAPFGGPPMSASLPYSLHSSRTPMYPDLHRARSGSYGGPIQSPYHNLVPPSSFHTMPNTASNGTFHVEFQDLAPDSSRMPSPPAGPVQHIIRFDLDNNQYHDSSVPPTIQPSSNPLPASPSADSSFVSSPTLSPATSTSSLANPPSPTTMRTETFRWRLNSQETQGWHCDCNTKAKKIKRHLESCPRNPCKPTIKCPCCSQIFAGGSRKSALKKHMLNFHKDKVHLLKKYKG</sequence>
<accession>A0A0C3KQ89</accession>
<proteinExistence type="predicted"/>
<name>A0A0C3KQ89_9AGAM</name>
<gene>
    <name evidence="2" type="ORF">M407DRAFT_214456</name>
</gene>
<dbReference type="OrthoDB" id="3247287at2759"/>